<name>A0ABQ0FKG0_APOSI</name>
<evidence type="ECO:0000313" key="1">
    <source>
        <dbReference type="EMBL" id="GAB1299742.1"/>
    </source>
</evidence>
<dbReference type="Proteomes" id="UP001623349">
    <property type="component" value="Unassembled WGS sequence"/>
</dbReference>
<dbReference type="EMBL" id="BAAFST010000015">
    <property type="protein sequence ID" value="GAB1299742.1"/>
    <property type="molecule type" value="Genomic_DNA"/>
</dbReference>
<reference evidence="1 2" key="1">
    <citation type="submission" date="2024-08" db="EMBL/GenBank/DDBJ databases">
        <title>The draft genome of Apodemus speciosus.</title>
        <authorList>
            <person name="Nabeshima K."/>
            <person name="Suzuki S."/>
            <person name="Onuma M."/>
        </authorList>
    </citation>
    <scope>NUCLEOTIDE SEQUENCE [LARGE SCALE GENOMIC DNA]</scope>
    <source>
        <strain evidence="1">IB14-021</strain>
    </source>
</reference>
<comment type="caution">
    <text evidence="1">The sequence shown here is derived from an EMBL/GenBank/DDBJ whole genome shotgun (WGS) entry which is preliminary data.</text>
</comment>
<gene>
    <name evidence="1" type="ORF">APTSU1_001497900</name>
</gene>
<accession>A0ABQ0FKG0</accession>
<protein>
    <submittedName>
        <fullName evidence="1">Acrosin</fullName>
    </submittedName>
</protein>
<organism evidence="1 2">
    <name type="scientific">Apodemus speciosus</name>
    <name type="common">Large Japanese field mouse</name>
    <dbReference type="NCBI Taxonomy" id="105296"/>
    <lineage>
        <taxon>Eukaryota</taxon>
        <taxon>Metazoa</taxon>
        <taxon>Chordata</taxon>
        <taxon>Craniata</taxon>
        <taxon>Vertebrata</taxon>
        <taxon>Euteleostomi</taxon>
        <taxon>Mammalia</taxon>
        <taxon>Eutheria</taxon>
        <taxon>Euarchontoglires</taxon>
        <taxon>Glires</taxon>
        <taxon>Rodentia</taxon>
        <taxon>Myomorpha</taxon>
        <taxon>Muroidea</taxon>
        <taxon>Muridae</taxon>
        <taxon>Murinae</taxon>
        <taxon>Apodemus</taxon>
    </lineage>
</organism>
<keyword evidence="2" id="KW-1185">Reference proteome</keyword>
<sequence>MRTYPMKYSSRYSGSMNYHHRFSTFEPFSSKPSDSLLHS</sequence>
<proteinExistence type="predicted"/>
<evidence type="ECO:0000313" key="2">
    <source>
        <dbReference type="Proteomes" id="UP001623349"/>
    </source>
</evidence>